<feature type="transmembrane region" description="Helical" evidence="1">
    <location>
        <begin position="51"/>
        <end position="72"/>
    </location>
</feature>
<keyword evidence="1" id="KW-0472">Membrane</keyword>
<protein>
    <submittedName>
        <fullName evidence="2">Uncharacterized protein</fullName>
    </submittedName>
</protein>
<evidence type="ECO:0000256" key="1">
    <source>
        <dbReference type="SAM" id="Phobius"/>
    </source>
</evidence>
<name>A0A1I5G3J5_9BACT</name>
<dbReference type="STRING" id="226506.SAMN04488519_105189"/>
<proteinExistence type="predicted"/>
<accession>A0A1I5G3J5</accession>
<dbReference type="EMBL" id="FOVW01000005">
    <property type="protein sequence ID" value="SFO30552.1"/>
    <property type="molecule type" value="Genomic_DNA"/>
</dbReference>
<reference evidence="3" key="1">
    <citation type="submission" date="2016-10" db="EMBL/GenBank/DDBJ databases">
        <authorList>
            <person name="Varghese N."/>
            <person name="Submissions S."/>
        </authorList>
    </citation>
    <scope>NUCLEOTIDE SEQUENCE [LARGE SCALE GENOMIC DNA]</scope>
    <source>
        <strain evidence="3">DSM 15282</strain>
    </source>
</reference>
<keyword evidence="1" id="KW-1133">Transmembrane helix</keyword>
<gene>
    <name evidence="2" type="ORF">SAMN04488519_105189</name>
</gene>
<feature type="transmembrane region" description="Helical" evidence="1">
    <location>
        <begin position="12"/>
        <end position="31"/>
    </location>
</feature>
<sequence length="88" mass="10734">MKFKLIKGKLFFRHYAIYALITAVVQTIVSLGNYRLKFGIDWAFLHDPMTILILCFYWLCWMAFCYLVFWRLNPAYREKIKSKRQKKD</sequence>
<keyword evidence="1" id="KW-0812">Transmembrane</keyword>
<dbReference type="AlphaFoldDB" id="A0A1I5G3J5"/>
<evidence type="ECO:0000313" key="2">
    <source>
        <dbReference type="EMBL" id="SFO30552.1"/>
    </source>
</evidence>
<dbReference type="Proteomes" id="UP000199564">
    <property type="component" value="Unassembled WGS sequence"/>
</dbReference>
<keyword evidence="3" id="KW-1185">Reference proteome</keyword>
<organism evidence="2 3">
    <name type="scientific">Algoriphagus ornithinivorans</name>
    <dbReference type="NCBI Taxonomy" id="226506"/>
    <lineage>
        <taxon>Bacteria</taxon>
        <taxon>Pseudomonadati</taxon>
        <taxon>Bacteroidota</taxon>
        <taxon>Cytophagia</taxon>
        <taxon>Cytophagales</taxon>
        <taxon>Cyclobacteriaceae</taxon>
        <taxon>Algoriphagus</taxon>
    </lineage>
</organism>
<evidence type="ECO:0000313" key="3">
    <source>
        <dbReference type="Proteomes" id="UP000199564"/>
    </source>
</evidence>